<feature type="transmembrane region" description="Helical" evidence="1">
    <location>
        <begin position="16"/>
        <end position="37"/>
    </location>
</feature>
<keyword evidence="3" id="KW-1185">Reference proteome</keyword>
<proteinExistence type="predicted"/>
<accession>A0ABV7K3U2</accession>
<comment type="caution">
    <text evidence="2">The sequence shown here is derived from an EMBL/GenBank/DDBJ whole genome shotgun (WGS) entry which is preliminary data.</text>
</comment>
<name>A0ABV7K3U2_9ALTE</name>
<evidence type="ECO:0000313" key="3">
    <source>
        <dbReference type="Proteomes" id="UP001595477"/>
    </source>
</evidence>
<keyword evidence="1" id="KW-0472">Membrane</keyword>
<feature type="transmembrane region" description="Helical" evidence="1">
    <location>
        <begin position="44"/>
        <end position="67"/>
    </location>
</feature>
<organism evidence="2 3">
    <name type="scientific">Alteromonas oceani</name>
    <dbReference type="NCBI Taxonomy" id="2071609"/>
    <lineage>
        <taxon>Bacteria</taxon>
        <taxon>Pseudomonadati</taxon>
        <taxon>Pseudomonadota</taxon>
        <taxon>Gammaproteobacteria</taxon>
        <taxon>Alteromonadales</taxon>
        <taxon>Alteromonadaceae</taxon>
        <taxon>Alteromonas/Salinimonas group</taxon>
        <taxon>Alteromonas</taxon>
    </lineage>
</organism>
<keyword evidence="1" id="KW-1133">Transmembrane helix</keyword>
<sequence length="83" mass="9218">MEFLTQLFDNTSPAQFAVVGASVLFVWFLPAMVAMMFNRKKVKLIALACIPAGFSLIAWGGVMVWAFTGNMVNRFNKKPATQE</sequence>
<dbReference type="Pfam" id="PF14373">
    <property type="entry name" value="Imm_superinfect"/>
    <property type="match status" value="1"/>
</dbReference>
<dbReference type="InterPro" id="IPR016410">
    <property type="entry name" value="Phage_imm"/>
</dbReference>
<dbReference type="Proteomes" id="UP001595477">
    <property type="component" value="Unassembled WGS sequence"/>
</dbReference>
<dbReference type="RefSeq" id="WP_123324057.1">
    <property type="nucleotide sequence ID" value="NZ_JBHRSX010000100.1"/>
</dbReference>
<gene>
    <name evidence="2" type="ORF">ACFOEW_20320</name>
</gene>
<protein>
    <submittedName>
        <fullName evidence="2">Superinfection immunity protein</fullName>
    </submittedName>
</protein>
<evidence type="ECO:0000256" key="1">
    <source>
        <dbReference type="SAM" id="Phobius"/>
    </source>
</evidence>
<dbReference type="EMBL" id="JBHRSX010000100">
    <property type="protein sequence ID" value="MFC3204157.1"/>
    <property type="molecule type" value="Genomic_DNA"/>
</dbReference>
<evidence type="ECO:0000313" key="2">
    <source>
        <dbReference type="EMBL" id="MFC3204157.1"/>
    </source>
</evidence>
<reference evidence="3" key="1">
    <citation type="journal article" date="2019" name="Int. J. Syst. Evol. Microbiol.">
        <title>The Global Catalogue of Microorganisms (GCM) 10K type strain sequencing project: providing services to taxonomists for standard genome sequencing and annotation.</title>
        <authorList>
            <consortium name="The Broad Institute Genomics Platform"/>
            <consortium name="The Broad Institute Genome Sequencing Center for Infectious Disease"/>
            <person name="Wu L."/>
            <person name="Ma J."/>
        </authorList>
    </citation>
    <scope>NUCLEOTIDE SEQUENCE [LARGE SCALE GENOMIC DNA]</scope>
    <source>
        <strain evidence="3">KCTC 52449</strain>
    </source>
</reference>
<keyword evidence="1" id="KW-0812">Transmembrane</keyword>